<dbReference type="EC" id="3.2.2.4" evidence="2"/>
<dbReference type="Gene3D" id="3.40.50.450">
    <property type="match status" value="1"/>
</dbReference>
<dbReference type="GO" id="GO:0008714">
    <property type="term" value="F:AMP nucleosidase activity"/>
    <property type="evidence" value="ECO:0007669"/>
    <property type="project" value="UniProtKB-EC"/>
</dbReference>
<name>Q2W812_PARM1</name>
<proteinExistence type="predicted"/>
<dbReference type="HOGENOM" id="CLU_058336_0_0_5"/>
<dbReference type="STRING" id="342108.amb1209"/>
<evidence type="ECO:0000256" key="3">
    <source>
        <dbReference type="ARBA" id="ARBA00031983"/>
    </source>
</evidence>
<dbReference type="PANTHER" id="PTHR43393:SF3">
    <property type="entry name" value="LYSINE DECARBOXYLASE-LIKE PROTEIN"/>
    <property type="match status" value="1"/>
</dbReference>
<comment type="catalytic activity">
    <reaction evidence="1">
        <text>AMP + H2O = D-ribose 5-phosphate + adenine</text>
        <dbReference type="Rhea" id="RHEA:20129"/>
        <dbReference type="ChEBI" id="CHEBI:15377"/>
        <dbReference type="ChEBI" id="CHEBI:16708"/>
        <dbReference type="ChEBI" id="CHEBI:78346"/>
        <dbReference type="ChEBI" id="CHEBI:456215"/>
        <dbReference type="EC" id="3.2.2.4"/>
    </reaction>
</comment>
<evidence type="ECO:0000256" key="2">
    <source>
        <dbReference type="ARBA" id="ARBA00011985"/>
    </source>
</evidence>
<dbReference type="InterPro" id="IPR031100">
    <property type="entry name" value="LOG_fam"/>
</dbReference>
<dbReference type="InterPro" id="IPR052341">
    <property type="entry name" value="LOG_family_nucleotidases"/>
</dbReference>
<protein>
    <recommendedName>
        <fullName evidence="3">AMP nucleosidase</fullName>
        <ecNumber evidence="2">3.2.2.4</ecNumber>
    </recommendedName>
    <alternativeName>
        <fullName evidence="3">AMP nucleosidase</fullName>
    </alternativeName>
</protein>
<sequence>MDTEAWLSGGARRSFFMRKTFRKLGPFVSARREVSESGLPGASSAQTASPSYRLAFEDVDFLLRQDLRPIRLQLELLKPELLQQQHGIKSTVAVFGSARIPSPERAQSVLGLAEEEARNRPKDRQAARRLAVARRMVANSRYYEEARRFARIVTSTCAGEHVCDFVVKTGGGPGIMEAANRGADDIGGKSIGLNIVLPMEQEPNSYITPDLCFRFHYFAIRKMHFLTRSKALVVFPGGFGTLDELFEAATLIQTGKIEPIPILLFGREYWERVINIDAMINEGMVAPEDKSIFTFVETAEEAWNYIADFYRLPK</sequence>
<dbReference type="KEGG" id="mag:amb1209"/>
<dbReference type="Proteomes" id="UP000007058">
    <property type="component" value="Chromosome"/>
</dbReference>
<dbReference type="AlphaFoldDB" id="Q2W812"/>
<gene>
    <name evidence="4" type="ordered locus">amb1209</name>
</gene>
<dbReference type="EMBL" id="AP007255">
    <property type="protein sequence ID" value="BAE50013.1"/>
    <property type="molecule type" value="Genomic_DNA"/>
</dbReference>
<dbReference type="SUPFAM" id="SSF102405">
    <property type="entry name" value="MCP/YpsA-like"/>
    <property type="match status" value="1"/>
</dbReference>
<keyword evidence="5" id="KW-1185">Reference proteome</keyword>
<evidence type="ECO:0000313" key="4">
    <source>
        <dbReference type="EMBL" id="BAE50013.1"/>
    </source>
</evidence>
<accession>Q2W812</accession>
<organism evidence="4 5">
    <name type="scientific">Paramagnetospirillum magneticum (strain ATCC 700264 / AMB-1)</name>
    <name type="common">Magnetospirillum magneticum</name>
    <dbReference type="NCBI Taxonomy" id="342108"/>
    <lineage>
        <taxon>Bacteria</taxon>
        <taxon>Pseudomonadati</taxon>
        <taxon>Pseudomonadota</taxon>
        <taxon>Alphaproteobacteria</taxon>
        <taxon>Rhodospirillales</taxon>
        <taxon>Magnetospirillaceae</taxon>
        <taxon>Paramagnetospirillum</taxon>
    </lineage>
</organism>
<dbReference type="GO" id="GO:0005829">
    <property type="term" value="C:cytosol"/>
    <property type="evidence" value="ECO:0007669"/>
    <property type="project" value="TreeGrafter"/>
</dbReference>
<dbReference type="Pfam" id="PF03641">
    <property type="entry name" value="Lysine_decarbox"/>
    <property type="match status" value="1"/>
</dbReference>
<evidence type="ECO:0000313" key="5">
    <source>
        <dbReference type="Proteomes" id="UP000007058"/>
    </source>
</evidence>
<reference evidence="4 5" key="1">
    <citation type="journal article" date="2005" name="DNA Res.">
        <title>Complete genome sequence of the facultative anaerobic magnetotactic bacterium Magnetospirillum sp. strain AMB-1.</title>
        <authorList>
            <person name="Matsunaga T."/>
            <person name="Okamura Y."/>
            <person name="Fukuda Y."/>
            <person name="Wahyudi A.T."/>
            <person name="Murase Y."/>
            <person name="Takeyama H."/>
        </authorList>
    </citation>
    <scope>NUCLEOTIDE SEQUENCE [LARGE SCALE GENOMIC DNA]</scope>
    <source>
        <strain evidence="5">ATCC 700264 / AMB-1</strain>
    </source>
</reference>
<evidence type="ECO:0000256" key="1">
    <source>
        <dbReference type="ARBA" id="ARBA00000274"/>
    </source>
</evidence>
<dbReference type="PANTHER" id="PTHR43393">
    <property type="entry name" value="CYTOKININ RIBOSIDE 5'-MONOPHOSPHATE PHOSPHORIBOHYDROLASE"/>
    <property type="match status" value="1"/>
</dbReference>